<dbReference type="EMBL" id="JAHQIW010003573">
    <property type="protein sequence ID" value="KAJ1359205.1"/>
    <property type="molecule type" value="Genomic_DNA"/>
</dbReference>
<reference evidence="1" key="1">
    <citation type="submission" date="2021-06" db="EMBL/GenBank/DDBJ databases">
        <title>Parelaphostrongylus tenuis whole genome reference sequence.</title>
        <authorList>
            <person name="Garwood T.J."/>
            <person name="Larsen P.A."/>
            <person name="Fountain-Jones N.M."/>
            <person name="Garbe J.R."/>
            <person name="Macchietto M.G."/>
            <person name="Kania S.A."/>
            <person name="Gerhold R.W."/>
            <person name="Richards J.E."/>
            <person name="Wolf T.M."/>
        </authorList>
    </citation>
    <scope>NUCLEOTIDE SEQUENCE</scope>
    <source>
        <strain evidence="1">MNPRO001-30</strain>
        <tissue evidence="1">Meninges</tissue>
    </source>
</reference>
<evidence type="ECO:0000313" key="2">
    <source>
        <dbReference type="Proteomes" id="UP001196413"/>
    </source>
</evidence>
<dbReference type="AlphaFoldDB" id="A0AAD5MIH9"/>
<gene>
    <name evidence="1" type="ORF">KIN20_017891</name>
</gene>
<evidence type="ECO:0000313" key="1">
    <source>
        <dbReference type="EMBL" id="KAJ1359205.1"/>
    </source>
</evidence>
<accession>A0AAD5MIH9</accession>
<organism evidence="1 2">
    <name type="scientific">Parelaphostrongylus tenuis</name>
    <name type="common">Meningeal worm</name>
    <dbReference type="NCBI Taxonomy" id="148309"/>
    <lineage>
        <taxon>Eukaryota</taxon>
        <taxon>Metazoa</taxon>
        <taxon>Ecdysozoa</taxon>
        <taxon>Nematoda</taxon>
        <taxon>Chromadorea</taxon>
        <taxon>Rhabditida</taxon>
        <taxon>Rhabditina</taxon>
        <taxon>Rhabditomorpha</taxon>
        <taxon>Strongyloidea</taxon>
        <taxon>Metastrongylidae</taxon>
        <taxon>Parelaphostrongylus</taxon>
    </lineage>
</organism>
<protein>
    <submittedName>
        <fullName evidence="1">Uncharacterized protein</fullName>
    </submittedName>
</protein>
<proteinExistence type="predicted"/>
<sequence>MEVKIDVRLIKVKGRLWAAHYTSFTSGRGRALRGPVTMGIRERFRDISDVNYITHGTSNK</sequence>
<dbReference type="Proteomes" id="UP001196413">
    <property type="component" value="Unassembled WGS sequence"/>
</dbReference>
<keyword evidence="2" id="KW-1185">Reference proteome</keyword>
<name>A0AAD5MIH9_PARTN</name>
<comment type="caution">
    <text evidence="1">The sequence shown here is derived from an EMBL/GenBank/DDBJ whole genome shotgun (WGS) entry which is preliminary data.</text>
</comment>